<comment type="caution">
    <text evidence="2">The sequence shown here is derived from an EMBL/GenBank/DDBJ whole genome shotgun (WGS) entry which is preliminary data.</text>
</comment>
<dbReference type="EMBL" id="BMPQ01000062">
    <property type="protein sequence ID" value="GGL17684.1"/>
    <property type="molecule type" value="Genomic_DNA"/>
</dbReference>
<keyword evidence="3" id="KW-1185">Reference proteome</keyword>
<reference evidence="2" key="2">
    <citation type="submission" date="2020-09" db="EMBL/GenBank/DDBJ databases">
        <authorList>
            <person name="Sun Q."/>
            <person name="Ohkuma M."/>
        </authorList>
    </citation>
    <scope>NUCLEOTIDE SEQUENCE</scope>
    <source>
        <strain evidence="2">JCM 3035</strain>
    </source>
</reference>
<protein>
    <submittedName>
        <fullName evidence="2">Uncharacterized protein</fullName>
    </submittedName>
</protein>
<sequence length="89" mass="9844">METFVTVVALLAMVALGAFLIHRLNNQHDERIAAFHYGRSRSAARGPAPSAPQQVRGRATTSGTGDRRDHRDGGRGRLRPRRRARTQGK</sequence>
<name>A0A917VV70_9ACTN</name>
<evidence type="ECO:0000313" key="2">
    <source>
        <dbReference type="EMBL" id="GGL17684.1"/>
    </source>
</evidence>
<feature type="region of interest" description="Disordered" evidence="1">
    <location>
        <begin position="38"/>
        <end position="89"/>
    </location>
</feature>
<feature type="compositionally biased region" description="Basic residues" evidence="1">
    <location>
        <begin position="76"/>
        <end position="89"/>
    </location>
</feature>
<gene>
    <name evidence="2" type="ORF">GCM10010094_93210</name>
</gene>
<reference evidence="2" key="1">
    <citation type="journal article" date="2014" name="Int. J. Syst. Evol. Microbiol.">
        <title>Complete genome sequence of Corynebacterium casei LMG S-19264T (=DSM 44701T), isolated from a smear-ripened cheese.</title>
        <authorList>
            <consortium name="US DOE Joint Genome Institute (JGI-PGF)"/>
            <person name="Walter F."/>
            <person name="Albersmeier A."/>
            <person name="Kalinowski J."/>
            <person name="Ruckert C."/>
        </authorList>
    </citation>
    <scope>NUCLEOTIDE SEQUENCE</scope>
    <source>
        <strain evidence="2">JCM 3035</strain>
    </source>
</reference>
<feature type="compositionally biased region" description="Low complexity" evidence="1">
    <location>
        <begin position="40"/>
        <end position="52"/>
    </location>
</feature>
<feature type="compositionally biased region" description="Basic and acidic residues" evidence="1">
    <location>
        <begin position="65"/>
        <end position="75"/>
    </location>
</feature>
<accession>A0A917VV70</accession>
<evidence type="ECO:0000256" key="1">
    <source>
        <dbReference type="SAM" id="MobiDB-lite"/>
    </source>
</evidence>
<dbReference type="Proteomes" id="UP000637788">
    <property type="component" value="Unassembled WGS sequence"/>
</dbReference>
<evidence type="ECO:0000313" key="3">
    <source>
        <dbReference type="Proteomes" id="UP000637788"/>
    </source>
</evidence>
<proteinExistence type="predicted"/>
<dbReference type="AlphaFoldDB" id="A0A917VV70"/>
<organism evidence="2 3">
    <name type="scientific">Streptomyces flaveus</name>
    <dbReference type="NCBI Taxonomy" id="66370"/>
    <lineage>
        <taxon>Bacteria</taxon>
        <taxon>Bacillati</taxon>
        <taxon>Actinomycetota</taxon>
        <taxon>Actinomycetes</taxon>
        <taxon>Kitasatosporales</taxon>
        <taxon>Streptomycetaceae</taxon>
        <taxon>Streptomyces</taxon>
        <taxon>Streptomyces aurantiacus group</taxon>
    </lineage>
</organism>